<gene>
    <name evidence="1" type="ORF">PHIN3_165</name>
</gene>
<name>A0A0F6SJ18_9CAUD</name>
<proteinExistence type="predicted"/>
<evidence type="ECO:0000313" key="2">
    <source>
        <dbReference type="Proteomes" id="UP000202958"/>
    </source>
</evidence>
<accession>A0A0F6SJ18</accession>
<dbReference type="GeneID" id="26638899"/>
<dbReference type="RefSeq" id="YP_009212405.1">
    <property type="nucleotide sequence ID" value="NC_028945.1"/>
</dbReference>
<dbReference type="Proteomes" id="UP000202958">
    <property type="component" value="Segment"/>
</dbReference>
<protein>
    <submittedName>
        <fullName evidence="1">Uncharacterized protein</fullName>
    </submittedName>
</protein>
<organism evidence="1 2">
    <name type="scientific">Sinorhizobium phage phiN3</name>
    <dbReference type="NCBI Taxonomy" id="1647405"/>
    <lineage>
        <taxon>Viruses</taxon>
        <taxon>Duplodnaviria</taxon>
        <taxon>Heunggongvirae</taxon>
        <taxon>Uroviricota</taxon>
        <taxon>Caudoviricetes</taxon>
        <taxon>Emdodecavirus</taxon>
        <taxon>Emdodecavirus N3</taxon>
    </lineage>
</organism>
<reference evidence="1 2" key="1">
    <citation type="submission" date="2015-04" db="EMBL/GenBank/DDBJ databases">
        <authorList>
            <person name="Hodson T.S."/>
            <person name="Hyde J.R."/>
            <person name="Schouten J.T."/>
            <person name="Crockett J.T."/>
            <person name="Smith T.A."/>
            <person name="Merrill B.D."/>
            <person name="Crook M.B."/>
            <person name="Griffitts J.S."/>
            <person name="Burnett S.H."/>
            <person name="Grose J.H."/>
            <person name="Breakwell D.P."/>
        </authorList>
    </citation>
    <scope>NUCLEOTIDE SEQUENCE [LARGE SCALE GENOMIC DNA]</scope>
</reference>
<keyword evidence="2" id="KW-1185">Reference proteome</keyword>
<sequence length="83" mass="9380">MRSKTFSYTLREVRDGFGNTVQVLKHLSVDPDGTVRLEGGIVDPVSTFHLDTDEGFEYFLQLVQDNAKAEQARAIRKLLNINP</sequence>
<dbReference type="EMBL" id="KR052482">
    <property type="protein sequence ID" value="AKF13428.1"/>
    <property type="molecule type" value="Genomic_DNA"/>
</dbReference>
<dbReference type="KEGG" id="vg:26638899"/>
<evidence type="ECO:0000313" key="1">
    <source>
        <dbReference type="EMBL" id="AKF13428.1"/>
    </source>
</evidence>